<name>A0A251TAM0_HELAN</name>
<dbReference type="SUPFAM" id="SSF46565">
    <property type="entry name" value="Chaperone J-domain"/>
    <property type="match status" value="1"/>
</dbReference>
<proteinExistence type="predicted"/>
<dbReference type="InterPro" id="IPR001623">
    <property type="entry name" value="DnaJ_domain"/>
</dbReference>
<dbReference type="SMART" id="SM00271">
    <property type="entry name" value="DnaJ"/>
    <property type="match status" value="1"/>
</dbReference>
<dbReference type="EMBL" id="CM007900">
    <property type="protein sequence ID" value="OTG07692.1"/>
    <property type="molecule type" value="Genomic_DNA"/>
</dbReference>
<dbReference type="CDD" id="cd06257">
    <property type="entry name" value="DnaJ"/>
    <property type="match status" value="1"/>
</dbReference>
<reference evidence="5" key="1">
    <citation type="journal article" date="2017" name="Nature">
        <title>The sunflower genome provides insights into oil metabolism, flowering and Asterid evolution.</title>
        <authorList>
            <person name="Badouin H."/>
            <person name="Gouzy J."/>
            <person name="Grassa C.J."/>
            <person name="Murat F."/>
            <person name="Staton S.E."/>
            <person name="Cottret L."/>
            <person name="Lelandais-Briere C."/>
            <person name="Owens G.L."/>
            <person name="Carrere S."/>
            <person name="Mayjonade B."/>
            <person name="Legrand L."/>
            <person name="Gill N."/>
            <person name="Kane N.C."/>
            <person name="Bowers J.E."/>
            <person name="Hubner S."/>
            <person name="Bellec A."/>
            <person name="Berard A."/>
            <person name="Berges H."/>
            <person name="Blanchet N."/>
            <person name="Boniface M.C."/>
            <person name="Brunel D."/>
            <person name="Catrice O."/>
            <person name="Chaidir N."/>
            <person name="Claudel C."/>
            <person name="Donnadieu C."/>
            <person name="Faraut T."/>
            <person name="Fievet G."/>
            <person name="Helmstetter N."/>
            <person name="King M."/>
            <person name="Knapp S.J."/>
            <person name="Lai Z."/>
            <person name="Le Paslier M.C."/>
            <person name="Lippi Y."/>
            <person name="Lorenzon L."/>
            <person name="Mandel J.R."/>
            <person name="Marage G."/>
            <person name="Marchand G."/>
            <person name="Marquand E."/>
            <person name="Bret-Mestries E."/>
            <person name="Morien E."/>
            <person name="Nambeesan S."/>
            <person name="Nguyen T."/>
            <person name="Pegot-Espagnet P."/>
            <person name="Pouilly N."/>
            <person name="Raftis F."/>
            <person name="Sallet E."/>
            <person name="Schiex T."/>
            <person name="Thomas J."/>
            <person name="Vandecasteele C."/>
            <person name="Vares D."/>
            <person name="Vear F."/>
            <person name="Vautrin S."/>
            <person name="Crespi M."/>
            <person name="Mangin B."/>
            <person name="Burke J.M."/>
            <person name="Salse J."/>
            <person name="Munos S."/>
            <person name="Vincourt P."/>
            <person name="Rieseberg L.H."/>
            <person name="Langlade N.B."/>
        </authorList>
    </citation>
    <scope>NUCLEOTIDE SEQUENCE [LARGE SCALE GENOMIC DNA]</scope>
    <source>
        <strain evidence="5">cv. SF193</strain>
    </source>
</reference>
<feature type="compositionally biased region" description="Polar residues" evidence="1">
    <location>
        <begin position="247"/>
        <end position="258"/>
    </location>
</feature>
<keyword evidence="5" id="KW-1185">Reference proteome</keyword>
<evidence type="ECO:0000256" key="1">
    <source>
        <dbReference type="SAM" id="MobiDB-lite"/>
    </source>
</evidence>
<feature type="transmembrane region" description="Helical" evidence="2">
    <location>
        <begin position="852"/>
        <end position="872"/>
    </location>
</feature>
<keyword evidence="2" id="KW-0472">Membrane</keyword>
<dbReference type="InterPro" id="IPR018253">
    <property type="entry name" value="DnaJ_domain_CS"/>
</dbReference>
<evidence type="ECO:0000259" key="3">
    <source>
        <dbReference type="PROSITE" id="PS50076"/>
    </source>
</evidence>
<dbReference type="InterPro" id="IPR036869">
    <property type="entry name" value="J_dom_sf"/>
</dbReference>
<feature type="compositionally biased region" description="Low complexity" evidence="1">
    <location>
        <begin position="259"/>
        <end position="295"/>
    </location>
</feature>
<dbReference type="FunCoup" id="A0A251TAM0">
    <property type="interactions" value="1964"/>
</dbReference>
<keyword evidence="2" id="KW-1133">Transmembrane helix</keyword>
<feature type="compositionally biased region" description="Basic and acidic residues" evidence="1">
    <location>
        <begin position="510"/>
        <end position="520"/>
    </location>
</feature>
<keyword evidence="2" id="KW-0812">Transmembrane</keyword>
<dbReference type="PROSITE" id="PS00636">
    <property type="entry name" value="DNAJ_1"/>
    <property type="match status" value="1"/>
</dbReference>
<dbReference type="OMA" id="EQHGNQH"/>
<dbReference type="Gene3D" id="1.10.287.110">
    <property type="entry name" value="DnaJ domain"/>
    <property type="match status" value="1"/>
</dbReference>
<dbReference type="PROSITE" id="PS50076">
    <property type="entry name" value="DNAJ_2"/>
    <property type="match status" value="1"/>
</dbReference>
<feature type="domain" description="J" evidence="3">
    <location>
        <begin position="75"/>
        <end position="140"/>
    </location>
</feature>
<dbReference type="Pfam" id="PF23551">
    <property type="entry name" value="Zn_ribbon_20"/>
    <property type="match status" value="1"/>
</dbReference>
<organism evidence="4 5">
    <name type="scientific">Helianthus annuus</name>
    <name type="common">Common sunflower</name>
    <dbReference type="NCBI Taxonomy" id="4232"/>
    <lineage>
        <taxon>Eukaryota</taxon>
        <taxon>Viridiplantae</taxon>
        <taxon>Streptophyta</taxon>
        <taxon>Embryophyta</taxon>
        <taxon>Tracheophyta</taxon>
        <taxon>Spermatophyta</taxon>
        <taxon>Magnoliopsida</taxon>
        <taxon>eudicotyledons</taxon>
        <taxon>Gunneridae</taxon>
        <taxon>Pentapetalae</taxon>
        <taxon>asterids</taxon>
        <taxon>campanulids</taxon>
        <taxon>Asterales</taxon>
        <taxon>Asteraceae</taxon>
        <taxon>Asteroideae</taxon>
        <taxon>Heliantheae alliance</taxon>
        <taxon>Heliantheae</taxon>
        <taxon>Helianthus</taxon>
    </lineage>
</organism>
<gene>
    <name evidence="4" type="ORF">HannXRQ_Chr11g0333321</name>
</gene>
<feature type="region of interest" description="Disordered" evidence="1">
    <location>
        <begin position="187"/>
        <end position="220"/>
    </location>
</feature>
<protein>
    <submittedName>
        <fullName evidence="4">Putative dnaJ domain-containing protein</fullName>
    </submittedName>
</protein>
<feature type="region of interest" description="Disordered" evidence="1">
    <location>
        <begin position="247"/>
        <end position="326"/>
    </location>
</feature>
<dbReference type="InterPro" id="IPR053052">
    <property type="entry name" value="Imprinting_Balance_Reg"/>
</dbReference>
<dbReference type="PANTHER" id="PTHR45496">
    <property type="entry name" value="CHAPERONE DNAJ-DOMAIN SUPERFAMILY PROTEIN"/>
    <property type="match status" value="1"/>
</dbReference>
<evidence type="ECO:0000313" key="5">
    <source>
        <dbReference type="Proteomes" id="UP000215914"/>
    </source>
</evidence>
<dbReference type="InParanoid" id="A0A251TAM0"/>
<feature type="compositionally biased region" description="Basic and acidic residues" evidence="1">
    <location>
        <begin position="298"/>
        <end position="318"/>
    </location>
</feature>
<feature type="compositionally biased region" description="Acidic residues" evidence="1">
    <location>
        <begin position="550"/>
        <end position="562"/>
    </location>
</feature>
<evidence type="ECO:0000256" key="2">
    <source>
        <dbReference type="SAM" id="Phobius"/>
    </source>
</evidence>
<sequence>MDPHSFIARAEAQRWLGIAEKLLISHDLVGSKTFAIRARESDPRLEPAEQILAIADTLLAAEKRVVGTNGSHQPDYYAILQLVRFVQDTEHISAQYRRLAVLLNPHQNRFPYADQAFQLVNDAWAVLSNPMRKSMYDSDLDYPQQQQMNNLGFNIEQQQQQHQQQHHQQQQPHNFFSINQELPDQQQTFQSRLHQQQQQQQQHQQLQQHNFLSQPNPVRPLPVREQEHMFQHREQEHLFQPQVQPFQVTSPPHQQSRVSPQPNQQQSHIQSPPQSPFSWPGQMSQQKPQQSQFQHHQIKQEQHQHHQIKQEHQMKHEQQLQQQMKQQQEQLKQQQLQQEQLKQKQLQEEQRKLQQMLEEQRKQQQMLEEQRKQQQMLEEQRKQQQLLEEQRKQQQLLEEQRKQQQLLEEQRKQQQLLEEQRKQQQILEEQRKQQQLLEEQRKQQQLLEEQRKQQQLQEELRKQEEQRKQQQLLEEQRKQQQLLEEQRKQQQLQEEQRKQQQLLEEQRKQQQLQEEQRKQQEQQQQESLKHNAAPVQPPGQVNSNNGVREEETETEAETEPVDDSPTFWTACPYCFYMYEYPRVYVECTLRCDNCKRAFQAVHISAPPPIIEGQDAYFYCWGFFPLGLSMPQLQGNKGPNSNWTPFSSLHNASNNTQNHLNEQAAPKANPFVNKSSGPRIYIDDITDDVFIGVSDPSSDSDIEWNGTKKQKSKRVDKGFKRVDTGFKERIQVLALRAMYTNGSDQNLKHGVSVQDRVEVPTVLVVETNKKNAGSNPRTRSGRVAQEMGKLDLNVEFNNNEREEAARTRAHEQGEDNSEGVEFFEGLDEYLSSLPILSAVNEEKSSLYFRITNYVGSWVSLLLLLSYILLYIWLQNVFDSPLFHLCRLPTTISITSVKYLTYAC</sequence>
<dbReference type="STRING" id="4232.A0A251TAM0"/>
<accession>A0A251TAM0</accession>
<dbReference type="AlphaFoldDB" id="A0A251TAM0"/>
<dbReference type="Pfam" id="PF00226">
    <property type="entry name" value="DnaJ"/>
    <property type="match status" value="1"/>
</dbReference>
<feature type="compositionally biased region" description="Low complexity" evidence="1">
    <location>
        <begin position="187"/>
        <end position="214"/>
    </location>
</feature>
<dbReference type="Proteomes" id="UP000215914">
    <property type="component" value="Chromosome 11"/>
</dbReference>
<dbReference type="PANTHER" id="PTHR45496:SF19">
    <property type="entry name" value="J DOMAIN-CONTAINING PROTEIN"/>
    <property type="match status" value="1"/>
</dbReference>
<feature type="region of interest" description="Disordered" evidence="1">
    <location>
        <begin position="510"/>
        <end position="562"/>
    </location>
</feature>
<dbReference type="InterPro" id="IPR056988">
    <property type="entry name" value="Zn_ribbon_pln"/>
</dbReference>
<evidence type="ECO:0000313" key="4">
    <source>
        <dbReference type="EMBL" id="OTG07692.1"/>
    </source>
</evidence>